<evidence type="ECO:0000256" key="2">
    <source>
        <dbReference type="ARBA" id="ARBA00022598"/>
    </source>
</evidence>
<dbReference type="CDD" id="cd01992">
    <property type="entry name" value="TilS_N"/>
    <property type="match status" value="1"/>
</dbReference>
<evidence type="ECO:0000259" key="9">
    <source>
        <dbReference type="Pfam" id="PF09179"/>
    </source>
</evidence>
<sequence length="348" mass="37162">MARKALGPATLQVVQAVRAMAERPIVAAVSGGGDSLALAFAVAEVARKLGLDHSAVTVDHGLQAGSAERARLVQDQLLRFGYPDVVLRRVELTPDAGPEADARTARYRVLEAEAAERNADLFLGHTLDDQAETVLLGLARGSGVRSLAGMAPRSGRRVRPLLGVHRATTQACCVELGLEVWNDPHNSDPRFTRSRLRQRVLPSLENDLGPGVAEALARTAELARADADLLDRLAEELHAAATAGPQPPNLEVINDEVPSANRGSRKVPVGPALNCPILAAAEPALRGRVIKRWLLDCGARDIALQHVRAVESLIIDWHGQRQVQLPGMTVCRRAGDLLASAAGSTPRR</sequence>
<evidence type="ECO:0000256" key="6">
    <source>
        <dbReference type="ARBA" id="ARBA00048539"/>
    </source>
</evidence>
<dbReference type="EC" id="6.3.4.19" evidence="7"/>
<feature type="domain" description="tRNA(Ile)-lysidine/2-thiocytidine synthase N-terminal" evidence="8">
    <location>
        <begin position="25"/>
        <end position="198"/>
    </location>
</feature>
<dbReference type="GO" id="GO:0005737">
    <property type="term" value="C:cytoplasm"/>
    <property type="evidence" value="ECO:0007669"/>
    <property type="project" value="UniProtKB-SubCell"/>
</dbReference>
<dbReference type="SUPFAM" id="SSF52402">
    <property type="entry name" value="Adenine nucleotide alpha hydrolases-like"/>
    <property type="match status" value="1"/>
</dbReference>
<evidence type="ECO:0000259" key="8">
    <source>
        <dbReference type="Pfam" id="PF01171"/>
    </source>
</evidence>
<dbReference type="Pfam" id="PF09179">
    <property type="entry name" value="TilS"/>
    <property type="match status" value="1"/>
</dbReference>
<dbReference type="RefSeq" id="WP_143985174.1">
    <property type="nucleotide sequence ID" value="NZ_CP041692.1"/>
</dbReference>
<proteinExistence type="inferred from homology"/>
<dbReference type="InterPro" id="IPR012795">
    <property type="entry name" value="tRNA_Ile_lys_synt_N"/>
</dbReference>
<protein>
    <recommendedName>
        <fullName evidence="7">tRNA(Ile)-lysidine synthase</fullName>
        <ecNumber evidence="7">6.3.4.19</ecNumber>
    </recommendedName>
    <alternativeName>
        <fullName evidence="7">tRNA(Ile)-2-lysyl-cytidine synthase</fullName>
    </alternativeName>
    <alternativeName>
        <fullName evidence="7">tRNA(Ile)-lysidine synthetase</fullName>
    </alternativeName>
</protein>
<evidence type="ECO:0000256" key="7">
    <source>
        <dbReference type="HAMAP-Rule" id="MF_01161"/>
    </source>
</evidence>
<comment type="subcellular location">
    <subcellularLocation>
        <location evidence="7">Cytoplasm</location>
    </subcellularLocation>
</comment>
<reference evidence="10 11" key="1">
    <citation type="submission" date="2019-07" db="EMBL/GenBank/DDBJ databases">
        <title>Microlunatus dokdonensis sp. nov. isolated from the rhizospheric soil of the wild plant Elymus tsukushiensis.</title>
        <authorList>
            <person name="Ghim S.-Y."/>
            <person name="Hwang Y.-J."/>
            <person name="Son J.-S."/>
            <person name="Shin J.-H."/>
        </authorList>
    </citation>
    <scope>NUCLEOTIDE SEQUENCE [LARGE SCALE GENOMIC DNA]</scope>
    <source>
        <strain evidence="10 11">KUDC0627</strain>
    </source>
</reference>
<evidence type="ECO:0000313" key="10">
    <source>
        <dbReference type="EMBL" id="QDP95192.1"/>
    </source>
</evidence>
<evidence type="ECO:0000256" key="3">
    <source>
        <dbReference type="ARBA" id="ARBA00022694"/>
    </source>
</evidence>
<accession>A0A516PVP2</accession>
<comment type="domain">
    <text evidence="7">The N-terminal region contains the highly conserved SGGXDS motif, predicted to be a P-loop motif involved in ATP binding.</text>
</comment>
<keyword evidence="2 7" id="KW-0436">Ligase</keyword>
<dbReference type="InterPro" id="IPR015262">
    <property type="entry name" value="tRNA_Ile_lys_synt_subst-bd"/>
</dbReference>
<comment type="similarity">
    <text evidence="7">Belongs to the tRNA(Ile)-lysidine synthase family.</text>
</comment>
<dbReference type="OrthoDB" id="5244702at2"/>
<dbReference type="Pfam" id="PF01171">
    <property type="entry name" value="ATP_bind_3"/>
    <property type="match status" value="1"/>
</dbReference>
<organism evidence="10 11">
    <name type="scientific">Microlunatus elymi</name>
    <dbReference type="NCBI Taxonomy" id="2596828"/>
    <lineage>
        <taxon>Bacteria</taxon>
        <taxon>Bacillati</taxon>
        <taxon>Actinomycetota</taxon>
        <taxon>Actinomycetes</taxon>
        <taxon>Propionibacteriales</taxon>
        <taxon>Propionibacteriaceae</taxon>
        <taxon>Microlunatus</taxon>
    </lineage>
</organism>
<keyword evidence="3 7" id="KW-0819">tRNA processing</keyword>
<keyword evidence="11" id="KW-1185">Reference proteome</keyword>
<dbReference type="GO" id="GO:0006400">
    <property type="term" value="P:tRNA modification"/>
    <property type="evidence" value="ECO:0007669"/>
    <property type="project" value="UniProtKB-UniRule"/>
</dbReference>
<dbReference type="GO" id="GO:0005524">
    <property type="term" value="F:ATP binding"/>
    <property type="evidence" value="ECO:0007669"/>
    <property type="project" value="UniProtKB-UniRule"/>
</dbReference>
<dbReference type="InterPro" id="IPR011063">
    <property type="entry name" value="TilS/TtcA_N"/>
</dbReference>
<dbReference type="InterPro" id="IPR014729">
    <property type="entry name" value="Rossmann-like_a/b/a_fold"/>
</dbReference>
<dbReference type="PANTHER" id="PTHR43033">
    <property type="entry name" value="TRNA(ILE)-LYSIDINE SYNTHASE-RELATED"/>
    <property type="match status" value="1"/>
</dbReference>
<dbReference type="PANTHER" id="PTHR43033:SF1">
    <property type="entry name" value="TRNA(ILE)-LYSIDINE SYNTHASE-RELATED"/>
    <property type="match status" value="1"/>
</dbReference>
<evidence type="ECO:0000256" key="5">
    <source>
        <dbReference type="ARBA" id="ARBA00022840"/>
    </source>
</evidence>
<keyword evidence="4 7" id="KW-0547">Nucleotide-binding</keyword>
<dbReference type="AlphaFoldDB" id="A0A516PVP2"/>
<dbReference type="KEGG" id="mik:FOE78_04020"/>
<feature type="binding site" evidence="7">
    <location>
        <begin position="30"/>
        <end position="35"/>
    </location>
    <ligand>
        <name>ATP</name>
        <dbReference type="ChEBI" id="CHEBI:30616"/>
    </ligand>
</feature>
<dbReference type="EMBL" id="CP041692">
    <property type="protein sequence ID" value="QDP95192.1"/>
    <property type="molecule type" value="Genomic_DNA"/>
</dbReference>
<dbReference type="GO" id="GO:0032267">
    <property type="term" value="F:tRNA(Ile)-lysidine synthase activity"/>
    <property type="evidence" value="ECO:0007669"/>
    <property type="project" value="UniProtKB-EC"/>
</dbReference>
<evidence type="ECO:0000313" key="11">
    <source>
        <dbReference type="Proteomes" id="UP000319263"/>
    </source>
</evidence>
<dbReference type="HAMAP" id="MF_01161">
    <property type="entry name" value="tRNA_Ile_lys_synt"/>
    <property type="match status" value="1"/>
</dbReference>
<comment type="catalytic activity">
    <reaction evidence="6 7">
        <text>cytidine(34) in tRNA(Ile2) + L-lysine + ATP = lysidine(34) in tRNA(Ile2) + AMP + diphosphate + H(+)</text>
        <dbReference type="Rhea" id="RHEA:43744"/>
        <dbReference type="Rhea" id="RHEA-COMP:10625"/>
        <dbReference type="Rhea" id="RHEA-COMP:10670"/>
        <dbReference type="ChEBI" id="CHEBI:15378"/>
        <dbReference type="ChEBI" id="CHEBI:30616"/>
        <dbReference type="ChEBI" id="CHEBI:32551"/>
        <dbReference type="ChEBI" id="CHEBI:33019"/>
        <dbReference type="ChEBI" id="CHEBI:82748"/>
        <dbReference type="ChEBI" id="CHEBI:83665"/>
        <dbReference type="ChEBI" id="CHEBI:456215"/>
        <dbReference type="EC" id="6.3.4.19"/>
    </reaction>
</comment>
<feature type="domain" description="tRNA(Ile)-lysidine synthase substrate-binding" evidence="9">
    <location>
        <begin position="273"/>
        <end position="337"/>
    </location>
</feature>
<dbReference type="InterPro" id="IPR012094">
    <property type="entry name" value="tRNA_Ile_lys_synt"/>
</dbReference>
<evidence type="ECO:0000256" key="1">
    <source>
        <dbReference type="ARBA" id="ARBA00022490"/>
    </source>
</evidence>
<dbReference type="SUPFAM" id="SSF82829">
    <property type="entry name" value="MesJ substrate recognition domain-like"/>
    <property type="match status" value="1"/>
</dbReference>
<dbReference type="NCBIfam" id="TIGR02432">
    <property type="entry name" value="lysidine_TilS_N"/>
    <property type="match status" value="1"/>
</dbReference>
<dbReference type="Gene3D" id="1.20.59.20">
    <property type="match status" value="1"/>
</dbReference>
<gene>
    <name evidence="7 10" type="primary">tilS</name>
    <name evidence="10" type="ORF">FOE78_04020</name>
</gene>
<comment type="function">
    <text evidence="7">Ligates lysine onto the cytidine present at position 34 of the AUA codon-specific tRNA(Ile) that contains the anticodon CAU, in an ATP-dependent manner. Cytidine is converted to lysidine, thus changing the amino acid specificity of the tRNA from methionine to isoleucine.</text>
</comment>
<dbReference type="Proteomes" id="UP000319263">
    <property type="component" value="Chromosome"/>
</dbReference>
<evidence type="ECO:0000256" key="4">
    <source>
        <dbReference type="ARBA" id="ARBA00022741"/>
    </source>
</evidence>
<keyword evidence="5 7" id="KW-0067">ATP-binding</keyword>
<dbReference type="Gene3D" id="3.40.50.620">
    <property type="entry name" value="HUPs"/>
    <property type="match status" value="1"/>
</dbReference>
<name>A0A516PVP2_9ACTN</name>
<keyword evidence="1 7" id="KW-0963">Cytoplasm</keyword>